<keyword evidence="2" id="KW-1185">Reference proteome</keyword>
<organism evidence="1 2">
    <name type="scientific">Salinibacillus aidingensis</name>
    <dbReference type="NCBI Taxonomy" id="237684"/>
    <lineage>
        <taxon>Bacteria</taxon>
        <taxon>Bacillati</taxon>
        <taxon>Bacillota</taxon>
        <taxon>Bacilli</taxon>
        <taxon>Bacillales</taxon>
        <taxon>Bacillaceae</taxon>
        <taxon>Salinibacillus</taxon>
    </lineage>
</organism>
<sequence length="87" mass="10377">MYSDIFVFDQCRYLYNLIPSIDLFKEFFNENIQNQIKIRACIDLILRNHHDIDPQLFRGGSIESLYGYNKIPYSGLTDRKNINKNIK</sequence>
<evidence type="ECO:0000313" key="1">
    <source>
        <dbReference type="EMBL" id="GAA0496959.1"/>
    </source>
</evidence>
<comment type="caution">
    <text evidence="1">The sequence shown here is derived from an EMBL/GenBank/DDBJ whole genome shotgun (WGS) entry which is preliminary data.</text>
</comment>
<accession>A0ABN1BG05</accession>
<evidence type="ECO:0000313" key="2">
    <source>
        <dbReference type="Proteomes" id="UP001500880"/>
    </source>
</evidence>
<protein>
    <submittedName>
        <fullName evidence="1">Uncharacterized protein</fullName>
    </submittedName>
</protein>
<dbReference type="EMBL" id="BAAADO010000005">
    <property type="protein sequence ID" value="GAA0496959.1"/>
    <property type="molecule type" value="Genomic_DNA"/>
</dbReference>
<reference evidence="1 2" key="1">
    <citation type="journal article" date="2019" name="Int. J. Syst. Evol. Microbiol.">
        <title>The Global Catalogue of Microorganisms (GCM) 10K type strain sequencing project: providing services to taxonomists for standard genome sequencing and annotation.</title>
        <authorList>
            <consortium name="The Broad Institute Genomics Platform"/>
            <consortium name="The Broad Institute Genome Sequencing Center for Infectious Disease"/>
            <person name="Wu L."/>
            <person name="Ma J."/>
        </authorList>
    </citation>
    <scope>NUCLEOTIDE SEQUENCE [LARGE SCALE GENOMIC DNA]</scope>
    <source>
        <strain evidence="1 2">JCM 12389</strain>
    </source>
</reference>
<name>A0ABN1BG05_9BACI</name>
<gene>
    <name evidence="1" type="ORF">GCM10008986_24910</name>
</gene>
<dbReference type="Proteomes" id="UP001500880">
    <property type="component" value="Unassembled WGS sequence"/>
</dbReference>
<proteinExistence type="predicted"/>